<evidence type="ECO:0000313" key="2">
    <source>
        <dbReference type="EMBL" id="KAG0263134.1"/>
    </source>
</evidence>
<keyword evidence="3" id="KW-1185">Reference proteome</keyword>
<protein>
    <submittedName>
        <fullName evidence="2">Uncharacterized protein</fullName>
    </submittedName>
</protein>
<organism evidence="2 3">
    <name type="scientific">Mortierella polycephala</name>
    <dbReference type="NCBI Taxonomy" id="41804"/>
    <lineage>
        <taxon>Eukaryota</taxon>
        <taxon>Fungi</taxon>
        <taxon>Fungi incertae sedis</taxon>
        <taxon>Mucoromycota</taxon>
        <taxon>Mortierellomycotina</taxon>
        <taxon>Mortierellomycetes</taxon>
        <taxon>Mortierellales</taxon>
        <taxon>Mortierellaceae</taxon>
        <taxon>Mortierella</taxon>
    </lineage>
</organism>
<gene>
    <name evidence="2" type="ORF">BG011_009236</name>
</gene>
<proteinExistence type="predicted"/>
<name>A0A9P6Q904_9FUNG</name>
<feature type="compositionally biased region" description="Basic and acidic residues" evidence="1">
    <location>
        <begin position="15"/>
        <end position="31"/>
    </location>
</feature>
<evidence type="ECO:0000256" key="1">
    <source>
        <dbReference type="SAM" id="MobiDB-lite"/>
    </source>
</evidence>
<reference evidence="2" key="1">
    <citation type="journal article" date="2020" name="Fungal Divers.">
        <title>Resolving the Mortierellaceae phylogeny through synthesis of multi-gene phylogenetics and phylogenomics.</title>
        <authorList>
            <person name="Vandepol N."/>
            <person name="Liber J."/>
            <person name="Desiro A."/>
            <person name="Na H."/>
            <person name="Kennedy M."/>
            <person name="Barry K."/>
            <person name="Grigoriev I.V."/>
            <person name="Miller A.N."/>
            <person name="O'Donnell K."/>
            <person name="Stajich J.E."/>
            <person name="Bonito G."/>
        </authorList>
    </citation>
    <scope>NUCLEOTIDE SEQUENCE</scope>
    <source>
        <strain evidence="2">KOD948</strain>
    </source>
</reference>
<dbReference type="EMBL" id="JAAAJA010000081">
    <property type="protein sequence ID" value="KAG0263134.1"/>
    <property type="molecule type" value="Genomic_DNA"/>
</dbReference>
<dbReference type="Proteomes" id="UP000726737">
    <property type="component" value="Unassembled WGS sequence"/>
</dbReference>
<evidence type="ECO:0000313" key="3">
    <source>
        <dbReference type="Proteomes" id="UP000726737"/>
    </source>
</evidence>
<dbReference type="AlphaFoldDB" id="A0A9P6Q904"/>
<dbReference type="OrthoDB" id="2395443at2759"/>
<feature type="compositionally biased region" description="Low complexity" evidence="1">
    <location>
        <begin position="84"/>
        <end position="93"/>
    </location>
</feature>
<accession>A0A9P6Q904</accession>
<feature type="region of interest" description="Disordered" evidence="1">
    <location>
        <begin position="1"/>
        <end position="122"/>
    </location>
</feature>
<sequence length="122" mass="13331">MTSKHNKTTNNHPTHHYDLRDASAHHYDLRDSTIAASSHQKQAPHTKSGHGATHATHASQQSHHPQHGATHGAHASQQSRQAHHAGQTGQAHAPKTEHPAIHLATGSEMNLEHPVHPEHEDQ</sequence>
<comment type="caution">
    <text evidence="2">The sequence shown here is derived from an EMBL/GenBank/DDBJ whole genome shotgun (WGS) entry which is preliminary data.</text>
</comment>
<feature type="compositionally biased region" description="Basic and acidic residues" evidence="1">
    <location>
        <begin position="110"/>
        <end position="122"/>
    </location>
</feature>